<dbReference type="Proteomes" id="UP000324222">
    <property type="component" value="Unassembled WGS sequence"/>
</dbReference>
<proteinExistence type="predicted"/>
<feature type="region of interest" description="Disordered" evidence="1">
    <location>
        <begin position="81"/>
        <end position="103"/>
    </location>
</feature>
<gene>
    <name evidence="2" type="ORF">E2C01_014704</name>
</gene>
<accession>A0A5B7DJI9</accession>
<organism evidence="2 3">
    <name type="scientific">Portunus trituberculatus</name>
    <name type="common">Swimming crab</name>
    <name type="synonym">Neptunus trituberculatus</name>
    <dbReference type="NCBI Taxonomy" id="210409"/>
    <lineage>
        <taxon>Eukaryota</taxon>
        <taxon>Metazoa</taxon>
        <taxon>Ecdysozoa</taxon>
        <taxon>Arthropoda</taxon>
        <taxon>Crustacea</taxon>
        <taxon>Multicrustacea</taxon>
        <taxon>Malacostraca</taxon>
        <taxon>Eumalacostraca</taxon>
        <taxon>Eucarida</taxon>
        <taxon>Decapoda</taxon>
        <taxon>Pleocyemata</taxon>
        <taxon>Brachyura</taxon>
        <taxon>Eubrachyura</taxon>
        <taxon>Portunoidea</taxon>
        <taxon>Portunidae</taxon>
        <taxon>Portuninae</taxon>
        <taxon>Portunus</taxon>
    </lineage>
</organism>
<sequence length="103" mass="11408">MDNAREYGNRAAARAFSPPPTEKNYKWVYGSRPLSATTESASQQASKEEPDAAGEAGASEGQFQEIIESLTKEKESLSKKIADFQLNSTIPSEPYSVPFDYRR</sequence>
<dbReference type="EMBL" id="VSRR010001006">
    <property type="protein sequence ID" value="MPC21711.1"/>
    <property type="molecule type" value="Genomic_DNA"/>
</dbReference>
<dbReference type="AlphaFoldDB" id="A0A5B7DJI9"/>
<evidence type="ECO:0000256" key="1">
    <source>
        <dbReference type="SAM" id="MobiDB-lite"/>
    </source>
</evidence>
<protein>
    <submittedName>
        <fullName evidence="2">Uncharacterized protein</fullName>
    </submittedName>
</protein>
<feature type="compositionally biased region" description="Low complexity" evidence="1">
    <location>
        <begin position="36"/>
        <end position="45"/>
    </location>
</feature>
<name>A0A5B7DJI9_PORTR</name>
<feature type="region of interest" description="Disordered" evidence="1">
    <location>
        <begin position="36"/>
        <end position="63"/>
    </location>
</feature>
<reference evidence="2 3" key="1">
    <citation type="submission" date="2019-05" db="EMBL/GenBank/DDBJ databases">
        <title>Another draft genome of Portunus trituberculatus and its Hox gene families provides insights of decapod evolution.</title>
        <authorList>
            <person name="Jeong J.-H."/>
            <person name="Song I."/>
            <person name="Kim S."/>
            <person name="Choi T."/>
            <person name="Kim D."/>
            <person name="Ryu S."/>
            <person name="Kim W."/>
        </authorList>
    </citation>
    <scope>NUCLEOTIDE SEQUENCE [LARGE SCALE GENOMIC DNA]</scope>
    <source>
        <tissue evidence="2">Muscle</tissue>
    </source>
</reference>
<comment type="caution">
    <text evidence="2">The sequence shown here is derived from an EMBL/GenBank/DDBJ whole genome shotgun (WGS) entry which is preliminary data.</text>
</comment>
<feature type="region of interest" description="Disordered" evidence="1">
    <location>
        <begin position="1"/>
        <end position="23"/>
    </location>
</feature>
<evidence type="ECO:0000313" key="2">
    <source>
        <dbReference type="EMBL" id="MPC21711.1"/>
    </source>
</evidence>
<evidence type="ECO:0000313" key="3">
    <source>
        <dbReference type="Proteomes" id="UP000324222"/>
    </source>
</evidence>
<keyword evidence="3" id="KW-1185">Reference proteome</keyword>